<organism evidence="9 10">
    <name type="scientific">Knoellia koreensis</name>
    <dbReference type="NCBI Taxonomy" id="2730921"/>
    <lineage>
        <taxon>Bacteria</taxon>
        <taxon>Bacillati</taxon>
        <taxon>Actinomycetota</taxon>
        <taxon>Actinomycetes</taxon>
        <taxon>Micrococcales</taxon>
        <taxon>Intrasporangiaceae</taxon>
        <taxon>Knoellia</taxon>
    </lineage>
</organism>
<feature type="transmembrane region" description="Helical" evidence="8">
    <location>
        <begin position="31"/>
        <end position="54"/>
    </location>
</feature>
<feature type="transmembrane region" description="Helical" evidence="8">
    <location>
        <begin position="251"/>
        <end position="270"/>
    </location>
</feature>
<accession>A0A849HIT6</accession>
<feature type="transmembrane region" description="Helical" evidence="8">
    <location>
        <begin position="148"/>
        <end position="175"/>
    </location>
</feature>
<keyword evidence="4" id="KW-0533">Nickel</keyword>
<evidence type="ECO:0000313" key="9">
    <source>
        <dbReference type="EMBL" id="NNM47845.1"/>
    </source>
</evidence>
<evidence type="ECO:0000256" key="8">
    <source>
        <dbReference type="RuleBase" id="RU362101"/>
    </source>
</evidence>
<dbReference type="InterPro" id="IPR004688">
    <property type="entry name" value="Ni/Co_transpt"/>
</dbReference>
<feature type="transmembrane region" description="Helical" evidence="8">
    <location>
        <begin position="291"/>
        <end position="311"/>
    </location>
</feature>
<keyword evidence="5 8" id="KW-0812">Transmembrane</keyword>
<dbReference type="AlphaFoldDB" id="A0A849HIT6"/>
<proteinExistence type="inferred from homology"/>
<dbReference type="InterPro" id="IPR011541">
    <property type="entry name" value="Ni/Co_transpt_high_affinity"/>
</dbReference>
<dbReference type="RefSeq" id="WP_240978191.1">
    <property type="nucleotide sequence ID" value="NZ_JABEPQ010000005.1"/>
</dbReference>
<evidence type="ECO:0000256" key="4">
    <source>
        <dbReference type="ARBA" id="ARBA00022596"/>
    </source>
</evidence>
<evidence type="ECO:0000256" key="1">
    <source>
        <dbReference type="ARBA" id="ARBA00004127"/>
    </source>
</evidence>
<name>A0A849HIT6_9MICO</name>
<evidence type="ECO:0000256" key="7">
    <source>
        <dbReference type="ARBA" id="ARBA00023136"/>
    </source>
</evidence>
<evidence type="ECO:0000256" key="2">
    <source>
        <dbReference type="ARBA" id="ARBA00010892"/>
    </source>
</evidence>
<feature type="transmembrane region" description="Helical" evidence="8">
    <location>
        <begin position="339"/>
        <end position="360"/>
    </location>
</feature>
<dbReference type="PANTHER" id="PTHR31611">
    <property type="entry name" value="HIGH-AFFINITY NICKEL TRANSPORT PROTEIN NIC1"/>
    <property type="match status" value="1"/>
</dbReference>
<dbReference type="PANTHER" id="PTHR31611:SF0">
    <property type="entry name" value="HIGH-AFFINITY NICKEL TRANSPORT PROTEIN NIC1"/>
    <property type="match status" value="1"/>
</dbReference>
<comment type="caution">
    <text evidence="9">The sequence shown here is derived from an EMBL/GenBank/DDBJ whole genome shotgun (WGS) entry which is preliminary data.</text>
</comment>
<dbReference type="Proteomes" id="UP000588586">
    <property type="component" value="Unassembled WGS sequence"/>
</dbReference>
<keyword evidence="3 8" id="KW-0813">Transport</keyword>
<evidence type="ECO:0000313" key="10">
    <source>
        <dbReference type="Proteomes" id="UP000588586"/>
    </source>
</evidence>
<reference evidence="9 10" key="1">
    <citation type="submission" date="2020-04" db="EMBL/GenBank/DDBJ databases">
        <title>Knoellia sp. isolate from air conditioner.</title>
        <authorList>
            <person name="Chea S."/>
            <person name="Kim D.-U."/>
        </authorList>
    </citation>
    <scope>NUCLEOTIDE SEQUENCE [LARGE SCALE GENOMIC DNA]</scope>
    <source>
        <strain evidence="9 10">DB2414S</strain>
    </source>
</reference>
<feature type="transmembrane region" description="Helical" evidence="8">
    <location>
        <begin position="221"/>
        <end position="245"/>
    </location>
</feature>
<comment type="subcellular location">
    <subcellularLocation>
        <location evidence="8">Cell membrane</location>
        <topology evidence="8">Multi-pass membrane protein</topology>
    </subcellularLocation>
    <subcellularLocation>
        <location evidence="1">Endomembrane system</location>
        <topology evidence="1">Multi-pass membrane protein</topology>
    </subcellularLocation>
</comment>
<dbReference type="GO" id="GO:0015099">
    <property type="term" value="F:nickel cation transmembrane transporter activity"/>
    <property type="evidence" value="ECO:0007669"/>
    <property type="project" value="UniProtKB-UniRule"/>
</dbReference>
<evidence type="ECO:0000256" key="6">
    <source>
        <dbReference type="ARBA" id="ARBA00022989"/>
    </source>
</evidence>
<feature type="transmembrane region" description="Helical" evidence="8">
    <location>
        <begin position="104"/>
        <end position="128"/>
    </location>
</feature>
<evidence type="ECO:0000256" key="3">
    <source>
        <dbReference type="ARBA" id="ARBA00022448"/>
    </source>
</evidence>
<keyword evidence="7 8" id="KW-0472">Membrane</keyword>
<dbReference type="EMBL" id="JABEPQ010000005">
    <property type="protein sequence ID" value="NNM47845.1"/>
    <property type="molecule type" value="Genomic_DNA"/>
</dbReference>
<keyword evidence="10" id="KW-1185">Reference proteome</keyword>
<protein>
    <recommendedName>
        <fullName evidence="8">Nickel/cobalt efflux system</fullName>
    </recommendedName>
</protein>
<comment type="similarity">
    <text evidence="2 8">Belongs to the NiCoT transporter (TC 2.A.52) family.</text>
</comment>
<keyword evidence="6 8" id="KW-1133">Transmembrane helix</keyword>
<feature type="transmembrane region" description="Helical" evidence="8">
    <location>
        <begin position="60"/>
        <end position="77"/>
    </location>
</feature>
<dbReference type="Pfam" id="PF03824">
    <property type="entry name" value="NicO"/>
    <property type="match status" value="1"/>
</dbReference>
<dbReference type="GO" id="GO:0012505">
    <property type="term" value="C:endomembrane system"/>
    <property type="evidence" value="ECO:0007669"/>
    <property type="project" value="UniProtKB-SubCell"/>
</dbReference>
<dbReference type="GO" id="GO:0005886">
    <property type="term" value="C:plasma membrane"/>
    <property type="evidence" value="ECO:0007669"/>
    <property type="project" value="UniProtKB-SubCell"/>
</dbReference>
<sequence length="380" mass="40308">MVSPSTFAAATAGDVERRAGRVLLRANRRSLLSMAAAVAVLHAWGWGVLLALVVPGHYSVGGQVVGVGLGVTAYTLGMRHAFDADHIAAIDNTTRKLLGQGRPAITVGFWFSLGHSSVVFVMVALLAAGVRAVAAQVTAGSSEMQRAAATWGLSVSGAFLLVIGLTNMVALIGLIRVLGQLRSGRYNADALENALNRRGLLARVLRRVSDSVGRPWHMYPVGFLFGLGFDTVTEVGLLVLAGGAAASDLPWWAIVTLPVLFAAGMSLLDAADGSFMTYAYGWALNKPARKIFYNLTLTAMSVWIALLIGGIEVTTVLTQRLHIATGPLAAVADLSLDNVGFWIVGAFIMVWGISVLVWRLGRLEVRLSPRDPVQPSASRR</sequence>
<evidence type="ECO:0000256" key="5">
    <source>
        <dbReference type="ARBA" id="ARBA00022692"/>
    </source>
</evidence>
<dbReference type="NCBIfam" id="TIGR00802">
    <property type="entry name" value="nico"/>
    <property type="match status" value="1"/>
</dbReference>
<gene>
    <name evidence="9" type="ORF">HJG52_17810</name>
</gene>